<dbReference type="Gene3D" id="3.40.30.10">
    <property type="entry name" value="Glutaredoxin"/>
    <property type="match status" value="1"/>
</dbReference>
<accession>A0A1K1YLP8</accession>
<protein>
    <submittedName>
        <fullName evidence="2">Thioredoxin domain-containing protein</fullName>
    </submittedName>
</protein>
<dbReference type="Pfam" id="PF13192">
    <property type="entry name" value="Thioredoxin_3"/>
    <property type="match status" value="1"/>
</dbReference>
<gene>
    <name evidence="2" type="ORF">SAMN02787144_1004362</name>
</gene>
<organism evidence="2 3">
    <name type="scientific">Streptomyces atratus</name>
    <dbReference type="NCBI Taxonomy" id="1893"/>
    <lineage>
        <taxon>Bacteria</taxon>
        <taxon>Bacillati</taxon>
        <taxon>Actinomycetota</taxon>
        <taxon>Actinomycetes</taxon>
        <taxon>Kitasatosporales</taxon>
        <taxon>Streptomycetaceae</taxon>
        <taxon>Streptomyces</taxon>
    </lineage>
</organism>
<dbReference type="RefSeq" id="WP_072484886.1">
    <property type="nucleotide sequence ID" value="NZ_CP108276.1"/>
</dbReference>
<dbReference type="EMBL" id="FPJO01000004">
    <property type="protein sequence ID" value="SFX62913.1"/>
    <property type="molecule type" value="Genomic_DNA"/>
</dbReference>
<sequence>MRITVLTVPGCPNGPVVQERIIAALAGRQAEVELIEVSDQEEAERVGMAGSPTVLVDGLDPFAQAGAAPSVSCRIYREAEGKTDGAPSVKALGEALAAAGLTGATDEDR</sequence>
<evidence type="ECO:0000313" key="3">
    <source>
        <dbReference type="Proteomes" id="UP000181909"/>
    </source>
</evidence>
<dbReference type="Proteomes" id="UP000181909">
    <property type="component" value="Unassembled WGS sequence"/>
</dbReference>
<proteinExistence type="predicted"/>
<reference evidence="2 3" key="1">
    <citation type="submission" date="2016-11" db="EMBL/GenBank/DDBJ databases">
        <authorList>
            <person name="Jaros S."/>
            <person name="Januszkiewicz K."/>
            <person name="Wedrychowicz H."/>
        </authorList>
    </citation>
    <scope>NUCLEOTIDE SEQUENCE [LARGE SCALE GENOMIC DNA]</scope>
    <source>
        <strain evidence="2 3">OK807</strain>
    </source>
</reference>
<dbReference type="OrthoDB" id="7185309at2"/>
<dbReference type="STRING" id="1893.SAMN02787144_1004362"/>
<name>A0A1K1YLP8_STRAR</name>
<dbReference type="AlphaFoldDB" id="A0A1K1YLP8"/>
<feature type="domain" description="Thioredoxin-like fold" evidence="1">
    <location>
        <begin position="1"/>
        <end position="70"/>
    </location>
</feature>
<evidence type="ECO:0000313" key="2">
    <source>
        <dbReference type="EMBL" id="SFX62913.1"/>
    </source>
</evidence>
<evidence type="ECO:0000259" key="1">
    <source>
        <dbReference type="Pfam" id="PF13192"/>
    </source>
</evidence>
<dbReference type="InterPro" id="IPR012336">
    <property type="entry name" value="Thioredoxin-like_fold"/>
</dbReference>